<feature type="transmembrane region" description="Helical" evidence="1">
    <location>
        <begin position="49"/>
        <end position="70"/>
    </location>
</feature>
<evidence type="ECO:0000313" key="4">
    <source>
        <dbReference type="EMBL" id="CAB4721341.1"/>
    </source>
</evidence>
<dbReference type="EMBL" id="CAFBNV010000024">
    <property type="protein sequence ID" value="CAB4963273.1"/>
    <property type="molecule type" value="Genomic_DNA"/>
</dbReference>
<organism evidence="5">
    <name type="scientific">freshwater metagenome</name>
    <dbReference type="NCBI Taxonomy" id="449393"/>
    <lineage>
        <taxon>unclassified sequences</taxon>
        <taxon>metagenomes</taxon>
        <taxon>ecological metagenomes</taxon>
    </lineage>
</organism>
<evidence type="ECO:0000313" key="5">
    <source>
        <dbReference type="EMBL" id="CAB4963273.1"/>
    </source>
</evidence>
<name>A0A6J7L8J6_9ZZZZ</name>
<feature type="transmembrane region" description="Helical" evidence="1">
    <location>
        <begin position="20"/>
        <end position="40"/>
    </location>
</feature>
<dbReference type="EMBL" id="CAEZYN010000029">
    <property type="protein sequence ID" value="CAB4721341.1"/>
    <property type="molecule type" value="Genomic_DNA"/>
</dbReference>
<dbReference type="EMBL" id="CAEZTE010000026">
    <property type="protein sequence ID" value="CAB4562485.1"/>
    <property type="molecule type" value="Genomic_DNA"/>
</dbReference>
<accession>A0A6J7L8J6</accession>
<evidence type="ECO:0000313" key="2">
    <source>
        <dbReference type="EMBL" id="CAB4562485.1"/>
    </source>
</evidence>
<protein>
    <submittedName>
        <fullName evidence="5">Unannotated protein</fullName>
    </submittedName>
</protein>
<keyword evidence="1" id="KW-0472">Membrane</keyword>
<keyword evidence="1" id="KW-1133">Transmembrane helix</keyword>
<evidence type="ECO:0000256" key="1">
    <source>
        <dbReference type="SAM" id="Phobius"/>
    </source>
</evidence>
<gene>
    <name evidence="2" type="ORF">UFOPK1599_00655</name>
    <name evidence="3" type="ORF">UFOPK1776_00632</name>
    <name evidence="4" type="ORF">UFOPK2715_00457</name>
    <name evidence="5" type="ORF">UFOPK3883_00450</name>
</gene>
<proteinExistence type="predicted"/>
<evidence type="ECO:0000313" key="3">
    <source>
        <dbReference type="EMBL" id="CAB4591371.1"/>
    </source>
</evidence>
<keyword evidence="1" id="KW-0812">Transmembrane</keyword>
<dbReference type="AlphaFoldDB" id="A0A6J7L8J6"/>
<dbReference type="EMBL" id="CAEZUC010000085">
    <property type="protein sequence ID" value="CAB4591371.1"/>
    <property type="molecule type" value="Genomic_DNA"/>
</dbReference>
<feature type="transmembrane region" description="Helical" evidence="1">
    <location>
        <begin position="99"/>
        <end position="122"/>
    </location>
</feature>
<reference evidence="5" key="1">
    <citation type="submission" date="2020-05" db="EMBL/GenBank/DDBJ databases">
        <authorList>
            <person name="Chiriac C."/>
            <person name="Salcher M."/>
            <person name="Ghai R."/>
            <person name="Kavagutti S V."/>
        </authorList>
    </citation>
    <scope>NUCLEOTIDE SEQUENCE</scope>
</reference>
<sequence>MNEEELIETWNKQRGQIISAQMQPVLVLIATFVLSALGYFDKATDEAKYFALVVVAVTGILTTLNQYAAIREGEAVCDDLAKIAKKSALATKIAKSRSFVSATAALIVVLDIAVFVVAYLAIFGM</sequence>